<dbReference type="KEGG" id="bgh:BDBG_16904"/>
<evidence type="ECO:0000256" key="5">
    <source>
        <dbReference type="ARBA" id="ARBA00015162"/>
    </source>
</evidence>
<sequence length="247" mass="27788">MTLKQNSFSWTEIEKRFPHRQLGSLRQRWYAKLQNTHASNPPTNKQRQEWNCRASAGEPLLISKPPTPVETSHRYPGGQPQPADDRAMPNAKHRTPSPSSTVTAMCSVCNSVIEVEASSVFKAANNRMRILNDSGYHFCYKSVVLEKVQRHGRKILSQSVLHSTGYYGLRGHEILSAHVVSHFKDAIDSLAGIDSVASKYGTVMYAQKVLVPELLKMLVQENMGVDAKEAHRILKKSNKIRNLLNLE</sequence>
<comment type="similarity">
    <text evidence="4">Belongs to the RTC4 family.</text>
</comment>
<proteinExistence type="inferred from homology"/>
<dbReference type="PANTHER" id="PTHR41391:SF1">
    <property type="entry name" value="RESTRICTION OF TELOMERE CAPPING PROTEIN 4"/>
    <property type="match status" value="1"/>
</dbReference>
<evidence type="ECO:0000313" key="11">
    <source>
        <dbReference type="Proteomes" id="UP000002038"/>
    </source>
</evidence>
<evidence type="ECO:0000256" key="3">
    <source>
        <dbReference type="ARBA" id="ARBA00004496"/>
    </source>
</evidence>
<reference evidence="11" key="1">
    <citation type="journal article" date="2015" name="PLoS Genet.">
        <title>The dynamic genome and transcriptome of the human fungal pathogen Blastomyces and close relative Emmonsia.</title>
        <authorList>
            <person name="Munoz J.F."/>
            <person name="Gauthier G.M."/>
            <person name="Desjardins C.A."/>
            <person name="Gallo J.E."/>
            <person name="Holder J."/>
            <person name="Sullivan T.D."/>
            <person name="Marty A.J."/>
            <person name="Carmen J.C."/>
            <person name="Chen Z."/>
            <person name="Ding L."/>
            <person name="Gujja S."/>
            <person name="Magrini V."/>
            <person name="Misas E."/>
            <person name="Mitreva M."/>
            <person name="Priest M."/>
            <person name="Saif S."/>
            <person name="Whiston E.A."/>
            <person name="Young S."/>
            <person name="Zeng Q."/>
            <person name="Goldman W.E."/>
            <person name="Mardis E.R."/>
            <person name="Taylor J.W."/>
            <person name="McEwen J.G."/>
            <person name="Clay O.K."/>
            <person name="Klein B.S."/>
            <person name="Cuomo C.A."/>
        </authorList>
    </citation>
    <scope>NUCLEOTIDE SEQUENCE [LARGE SCALE GENOMIC DNA]</scope>
    <source>
        <strain evidence="11">SLH14081</strain>
    </source>
</reference>
<gene>
    <name evidence="10" type="ORF">BDBG_16904</name>
</gene>
<evidence type="ECO:0000259" key="9">
    <source>
        <dbReference type="SMART" id="SM01312"/>
    </source>
</evidence>
<feature type="domain" description="Restriction of telomere capping protein 4 C-terminal" evidence="9">
    <location>
        <begin position="130"/>
        <end position="247"/>
    </location>
</feature>
<keyword evidence="6" id="KW-0963">Cytoplasm</keyword>
<dbReference type="Pfam" id="PF14474">
    <property type="entry name" value="RTC4"/>
    <property type="match status" value="1"/>
</dbReference>
<dbReference type="GO" id="GO:0005737">
    <property type="term" value="C:cytoplasm"/>
    <property type="evidence" value="ECO:0007669"/>
    <property type="project" value="UniProtKB-SubCell"/>
</dbReference>
<comment type="subcellular location">
    <subcellularLocation>
        <location evidence="3">Cytoplasm</location>
    </subcellularLocation>
    <subcellularLocation>
        <location evidence="2">Nucleus</location>
    </subcellularLocation>
</comment>
<dbReference type="VEuPathDB" id="FungiDB:BDBG_16904"/>
<organism evidence="10 11">
    <name type="scientific">Blastomyces gilchristii (strain SLH14081)</name>
    <name type="common">Blastomyces dermatitidis</name>
    <dbReference type="NCBI Taxonomy" id="559298"/>
    <lineage>
        <taxon>Eukaryota</taxon>
        <taxon>Fungi</taxon>
        <taxon>Dikarya</taxon>
        <taxon>Ascomycota</taxon>
        <taxon>Pezizomycotina</taxon>
        <taxon>Eurotiomycetes</taxon>
        <taxon>Eurotiomycetidae</taxon>
        <taxon>Onygenales</taxon>
        <taxon>Ajellomycetaceae</taxon>
        <taxon>Blastomyces</taxon>
    </lineage>
</organism>
<evidence type="ECO:0000256" key="4">
    <source>
        <dbReference type="ARBA" id="ARBA00009461"/>
    </source>
</evidence>
<keyword evidence="11" id="KW-1185">Reference proteome</keyword>
<evidence type="ECO:0000256" key="1">
    <source>
        <dbReference type="ARBA" id="ARBA00002738"/>
    </source>
</evidence>
<dbReference type="GeneID" id="8505359"/>
<dbReference type="GO" id="GO:0005634">
    <property type="term" value="C:nucleus"/>
    <property type="evidence" value="ECO:0007669"/>
    <property type="project" value="UniProtKB-SubCell"/>
</dbReference>
<accession>A0A179UJ21</accession>
<dbReference type="Proteomes" id="UP000002038">
    <property type="component" value="Unassembled WGS sequence"/>
</dbReference>
<feature type="region of interest" description="Disordered" evidence="8">
    <location>
        <begin position="58"/>
        <end position="100"/>
    </location>
</feature>
<evidence type="ECO:0000256" key="8">
    <source>
        <dbReference type="SAM" id="MobiDB-lite"/>
    </source>
</evidence>
<dbReference type="EMBL" id="GG657453">
    <property type="protein sequence ID" value="OAT07870.1"/>
    <property type="molecule type" value="Genomic_DNA"/>
</dbReference>
<dbReference type="SMART" id="SM01312">
    <property type="entry name" value="RTC4"/>
    <property type="match status" value="1"/>
</dbReference>
<dbReference type="InterPro" id="IPR028094">
    <property type="entry name" value="RTC4_C"/>
</dbReference>
<protein>
    <recommendedName>
        <fullName evidence="5">Restriction of telomere capping protein 4</fullName>
    </recommendedName>
</protein>
<name>A0A179UJ21_BLAGS</name>
<evidence type="ECO:0000256" key="6">
    <source>
        <dbReference type="ARBA" id="ARBA00022490"/>
    </source>
</evidence>
<evidence type="ECO:0000313" key="10">
    <source>
        <dbReference type="EMBL" id="OAT07870.1"/>
    </source>
</evidence>
<keyword evidence="7" id="KW-0539">Nucleus</keyword>
<dbReference type="InterPro" id="IPR039024">
    <property type="entry name" value="RTC4"/>
</dbReference>
<evidence type="ECO:0000256" key="2">
    <source>
        <dbReference type="ARBA" id="ARBA00004123"/>
    </source>
</evidence>
<dbReference type="RefSeq" id="XP_031578000.1">
    <property type="nucleotide sequence ID" value="XM_031724760.1"/>
</dbReference>
<dbReference type="AlphaFoldDB" id="A0A179UJ21"/>
<dbReference type="PANTHER" id="PTHR41391">
    <property type="entry name" value="RESTRICTION OF TELOMERE CAPPING PROTEIN 4"/>
    <property type="match status" value="1"/>
</dbReference>
<comment type="function">
    <text evidence="1">May be involved in a process influencing telomere capping.</text>
</comment>
<evidence type="ECO:0000256" key="7">
    <source>
        <dbReference type="ARBA" id="ARBA00023242"/>
    </source>
</evidence>
<dbReference type="OrthoDB" id="4188671at2759"/>